<dbReference type="InterPro" id="IPR011991">
    <property type="entry name" value="ArsR-like_HTH"/>
</dbReference>
<feature type="domain" description="Transcription regulator TrmB N-terminal" evidence="1">
    <location>
        <begin position="54"/>
        <end position="106"/>
    </location>
</feature>
<protein>
    <submittedName>
        <fullName evidence="2">ArsR family transcriptional regulator</fullName>
    </submittedName>
</protein>
<dbReference type="EMBL" id="CP071462">
    <property type="protein sequence ID" value="QSW99747.1"/>
    <property type="molecule type" value="Genomic_DNA"/>
</dbReference>
<name>A0A8A2VGG4_9EURY</name>
<organism evidence="2 3">
    <name type="scientific">Haloterrigena alkaliphila</name>
    <dbReference type="NCBI Taxonomy" id="2816475"/>
    <lineage>
        <taxon>Archaea</taxon>
        <taxon>Methanobacteriati</taxon>
        <taxon>Methanobacteriota</taxon>
        <taxon>Stenosarchaea group</taxon>
        <taxon>Halobacteria</taxon>
        <taxon>Halobacteriales</taxon>
        <taxon>Natrialbaceae</taxon>
        <taxon>Haloterrigena</taxon>
    </lineage>
</organism>
<dbReference type="Gene3D" id="1.10.10.10">
    <property type="entry name" value="Winged helix-like DNA-binding domain superfamily/Winged helix DNA-binding domain"/>
    <property type="match status" value="1"/>
</dbReference>
<dbReference type="InterPro" id="IPR036390">
    <property type="entry name" value="WH_DNA-bd_sf"/>
</dbReference>
<evidence type="ECO:0000259" key="1">
    <source>
        <dbReference type="Pfam" id="PF01978"/>
    </source>
</evidence>
<sequence length="175" mass="19508">MAPFESELAVYTCQSCGECQLASAAPTCCGEPMDEIDETVPVESPDESHLMRAVFDISETELEVCRHLMSENELTVDELTGLVDRDRSVVTRHLNHLVELGMVEKHSRVLSNGGRVNVYSHRSADAVRRQFKLGLYTWLTDAVDVIDDLSEDKIERLVGGADEDDRGPVIVEEDE</sequence>
<keyword evidence="3" id="KW-1185">Reference proteome</keyword>
<dbReference type="KEGG" id="hakz:J0X25_01935"/>
<gene>
    <name evidence="2" type="ORF">J0X25_01935</name>
</gene>
<proteinExistence type="predicted"/>
<dbReference type="CDD" id="cd00090">
    <property type="entry name" value="HTH_ARSR"/>
    <property type="match status" value="1"/>
</dbReference>
<dbReference type="InterPro" id="IPR036388">
    <property type="entry name" value="WH-like_DNA-bd_sf"/>
</dbReference>
<dbReference type="AlphaFoldDB" id="A0A8A2VGG4"/>
<dbReference type="InterPro" id="IPR002831">
    <property type="entry name" value="Tscrpt_reg_TrmB_N"/>
</dbReference>
<accession>A0A8A2VGG4</accession>
<dbReference type="Pfam" id="PF01978">
    <property type="entry name" value="TrmB"/>
    <property type="match status" value="1"/>
</dbReference>
<dbReference type="SUPFAM" id="SSF46785">
    <property type="entry name" value="Winged helix' DNA-binding domain"/>
    <property type="match status" value="1"/>
</dbReference>
<dbReference type="Proteomes" id="UP000663203">
    <property type="component" value="Chromosome"/>
</dbReference>
<evidence type="ECO:0000313" key="2">
    <source>
        <dbReference type="EMBL" id="QSW99747.1"/>
    </source>
</evidence>
<evidence type="ECO:0000313" key="3">
    <source>
        <dbReference type="Proteomes" id="UP000663203"/>
    </source>
</evidence>
<dbReference type="RefSeq" id="WP_207289353.1">
    <property type="nucleotide sequence ID" value="NZ_CP071462.1"/>
</dbReference>
<reference evidence="2 3" key="1">
    <citation type="submission" date="2021-03" db="EMBL/GenBank/DDBJ databases">
        <title>Haloterrigena longa sp. nov. and Haloterrigena limicola sp. nov., extremely halophilic archaea isolated from a salt lake.</title>
        <authorList>
            <person name="Henglin C."/>
        </authorList>
    </citation>
    <scope>NUCLEOTIDE SEQUENCE [LARGE SCALE GENOMIC DNA]</scope>
    <source>
        <strain evidence="2 3">KZCA68</strain>
    </source>
</reference>
<dbReference type="GeneID" id="63186026"/>